<dbReference type="Proteomes" id="UP000595038">
    <property type="component" value="Chromosome"/>
</dbReference>
<dbReference type="Gene3D" id="6.20.240.60">
    <property type="match status" value="1"/>
</dbReference>
<name>A0A1Y0YE59_BACLI</name>
<gene>
    <name evidence="5" type="ORF">CHCC16736_0573</name>
    <name evidence="4" type="ORF">I6G80_18690</name>
</gene>
<evidence type="ECO:0000256" key="1">
    <source>
        <dbReference type="SAM" id="Coils"/>
    </source>
</evidence>
<keyword evidence="4" id="KW-0378">Hydrolase</keyword>
<dbReference type="GO" id="GO:0016787">
    <property type="term" value="F:hydrolase activity"/>
    <property type="evidence" value="ECO:0007669"/>
    <property type="project" value="UniProtKB-KW"/>
</dbReference>
<evidence type="ECO:0000259" key="3">
    <source>
        <dbReference type="Pfam" id="PF07486"/>
    </source>
</evidence>
<dbReference type="Gene3D" id="1.10.10.2520">
    <property type="entry name" value="Cell wall hydrolase SleB, domain 1"/>
    <property type="match status" value="1"/>
</dbReference>
<accession>A0A1Y0YE59</accession>
<feature type="signal peptide" evidence="2">
    <location>
        <begin position="1"/>
        <end position="24"/>
    </location>
</feature>
<dbReference type="Proteomes" id="UP000435910">
    <property type="component" value="Unassembled WGS sequence"/>
</dbReference>
<dbReference type="GeneID" id="92861815"/>
<organism evidence="5 6">
    <name type="scientific">Bacillus licheniformis</name>
    <dbReference type="NCBI Taxonomy" id="1402"/>
    <lineage>
        <taxon>Bacteria</taxon>
        <taxon>Bacillati</taxon>
        <taxon>Bacillota</taxon>
        <taxon>Bacilli</taxon>
        <taxon>Bacillales</taxon>
        <taxon>Bacillaceae</taxon>
        <taxon>Bacillus</taxon>
    </lineage>
</organism>
<protein>
    <submittedName>
        <fullName evidence="4">Cell wall hydrolase</fullName>
    </submittedName>
    <submittedName>
        <fullName evidence="5">Spore cortex-lytic enzyme</fullName>
    </submittedName>
</protein>
<keyword evidence="1" id="KW-0175">Coiled coil</keyword>
<evidence type="ECO:0000313" key="6">
    <source>
        <dbReference type="Proteomes" id="UP000435910"/>
    </source>
</evidence>
<reference evidence="4 7" key="2">
    <citation type="submission" date="2020-12" db="EMBL/GenBank/DDBJ databases">
        <title>FDA dAtabase for Regulatory Grade micrObial Sequences (FDA-ARGOS): Supporting development and validation of Infectious Disease Dx tests.</title>
        <authorList>
            <person name="Nelson B."/>
            <person name="Plummer A."/>
            <person name="Tallon L."/>
            <person name="Sadzewicz L."/>
            <person name="Zhao X."/>
            <person name="Boylan J."/>
            <person name="Ott S."/>
            <person name="Bowen H."/>
            <person name="Vavikolanu K."/>
            <person name="Mehta A."/>
            <person name="Aluvathingal J."/>
            <person name="Nadendla S."/>
            <person name="Myers T."/>
            <person name="Yan Y."/>
            <person name="Sichtig H."/>
        </authorList>
    </citation>
    <scope>NUCLEOTIDE SEQUENCE [LARGE SCALE GENOMIC DNA]</scope>
    <source>
        <strain evidence="4 7">FDAARGOS_923</strain>
    </source>
</reference>
<proteinExistence type="predicted"/>
<evidence type="ECO:0000313" key="7">
    <source>
        <dbReference type="Proteomes" id="UP000595038"/>
    </source>
</evidence>
<evidence type="ECO:0000256" key="2">
    <source>
        <dbReference type="SAM" id="SignalP"/>
    </source>
</evidence>
<feature type="domain" description="Cell wall hydrolase SleB" evidence="3">
    <location>
        <begin position="104"/>
        <end position="202"/>
    </location>
</feature>
<feature type="coiled-coil region" evidence="1">
    <location>
        <begin position="28"/>
        <end position="96"/>
    </location>
</feature>
<keyword evidence="2" id="KW-0732">Signal</keyword>
<dbReference type="InterPro" id="IPR011105">
    <property type="entry name" value="Cell_wall_hydrolase_SleB"/>
</dbReference>
<evidence type="ECO:0000313" key="4">
    <source>
        <dbReference type="EMBL" id="QPR71832.1"/>
    </source>
</evidence>
<dbReference type="EMBL" id="CP065647">
    <property type="protein sequence ID" value="QPR71832.1"/>
    <property type="molecule type" value="Genomic_DNA"/>
</dbReference>
<dbReference type="Pfam" id="PF07486">
    <property type="entry name" value="Hydrolase_2"/>
    <property type="match status" value="1"/>
</dbReference>
<dbReference type="EMBL" id="NILC01000030">
    <property type="protein sequence ID" value="TWL22110.1"/>
    <property type="molecule type" value="Genomic_DNA"/>
</dbReference>
<feature type="chain" id="PRO_5044063397" evidence="2">
    <location>
        <begin position="25"/>
        <end position="203"/>
    </location>
</feature>
<sequence>MKSKFAALAAFLICMLPAARIEHAQAVMLFSKKDKQEMERLMESLKQEENPAFSQLTDEKSFIEAAHLSAEEEEEIEEAEEETTDLTHKEKDLLSRLVHAEAKGESFEGKVAVANVVLNRVKDSRFPDSVKSVIYQRNAFEPVLNGSIEKKADRESVEAVEEAVDQNKKETEALFFYNPDIASDDWIKTRKVVKRIGNHVFAI</sequence>
<dbReference type="OMA" id="MTTKFAA"/>
<dbReference type="RefSeq" id="WP_003181229.1">
    <property type="nucleotide sequence ID" value="NZ_BEXU01000022.1"/>
</dbReference>
<reference evidence="5 6" key="1">
    <citation type="submission" date="2019-06" db="EMBL/GenBank/DDBJ databases">
        <title>Genome sequence analysis of &gt;100 Bacillus licheniformis strains suggests intrinsic resistance to this species.</title>
        <authorList>
            <person name="Wels M."/>
            <person name="Siezen R.J."/>
            <person name="Johansen E."/>
            <person name="Stuer-Lauridsen B."/>
            <person name="Bjerre K."/>
            <person name="Nielsen B.K.K."/>
        </authorList>
    </citation>
    <scope>NUCLEOTIDE SEQUENCE [LARGE SCALE GENOMIC DNA]</scope>
    <source>
        <strain evidence="5 6">BAC-16736</strain>
    </source>
</reference>
<dbReference type="InterPro" id="IPR042047">
    <property type="entry name" value="SleB_dom1"/>
</dbReference>
<dbReference type="AlphaFoldDB" id="A0A1Y0YE59"/>
<evidence type="ECO:0000313" key="5">
    <source>
        <dbReference type="EMBL" id="TWL22110.1"/>
    </source>
</evidence>
<dbReference type="SMR" id="A0A1Y0YE59"/>